<gene>
    <name evidence="1" type="ORF">GALL_458710</name>
</gene>
<protein>
    <recommendedName>
        <fullName evidence="2">TnsA endonuclease N-terminal domain-containing protein</fullName>
    </recommendedName>
</protein>
<evidence type="ECO:0008006" key="2">
    <source>
        <dbReference type="Google" id="ProtNLM"/>
    </source>
</evidence>
<sequence length="221" mass="25286">MEDGGIAMPERLKTIHTVAKGRREHFTGQFTFGPDEGRTMDIESNTELRVALVTIARPGVVGLENQVPFKWVKPDGKPATHHFDFRVLMANGWRRAIMVKSEYRRRRSEVQNELAQIAAQVTPDFADEVVVMTERDIDPVELFNAELKHEMRRTDPEADAVARRVMCEVVASAQIQDLVEAIDLGARGFRAVVRLIRSHELELINKVRIAHEAYVRRRIHQ</sequence>
<dbReference type="AlphaFoldDB" id="A0A1J5PNY9"/>
<comment type="caution">
    <text evidence="1">The sequence shown here is derived from an EMBL/GenBank/DDBJ whole genome shotgun (WGS) entry which is preliminary data.</text>
</comment>
<name>A0A1J5PNY9_9ZZZZ</name>
<accession>A0A1J5PNY9</accession>
<organism evidence="1">
    <name type="scientific">mine drainage metagenome</name>
    <dbReference type="NCBI Taxonomy" id="410659"/>
    <lineage>
        <taxon>unclassified sequences</taxon>
        <taxon>metagenomes</taxon>
        <taxon>ecological metagenomes</taxon>
    </lineage>
</organism>
<reference evidence="1" key="1">
    <citation type="submission" date="2016-10" db="EMBL/GenBank/DDBJ databases">
        <title>Sequence of Gallionella enrichment culture.</title>
        <authorList>
            <person name="Poehlein A."/>
            <person name="Muehling M."/>
            <person name="Daniel R."/>
        </authorList>
    </citation>
    <scope>NUCLEOTIDE SEQUENCE</scope>
</reference>
<dbReference type="EMBL" id="MLJW01003244">
    <property type="protein sequence ID" value="OIQ72504.1"/>
    <property type="molecule type" value="Genomic_DNA"/>
</dbReference>
<proteinExistence type="predicted"/>
<evidence type="ECO:0000313" key="1">
    <source>
        <dbReference type="EMBL" id="OIQ72504.1"/>
    </source>
</evidence>